<evidence type="ECO:0000313" key="5">
    <source>
        <dbReference type="EMBL" id="UQC80615.1"/>
    </source>
</evidence>
<name>A0A9Q8WFE0_9PEZI</name>
<dbReference type="SUPFAM" id="SSF54928">
    <property type="entry name" value="RNA-binding domain, RBD"/>
    <property type="match status" value="1"/>
</dbReference>
<keyword evidence="6" id="KW-1185">Reference proteome</keyword>
<dbReference type="InterPro" id="IPR000504">
    <property type="entry name" value="RRM_dom"/>
</dbReference>
<sequence length="203" mass="21603">MAAVAPPRGLAPNASLPAKVATVAPNQTLYVTNLPSNKIQKADLRTELYLLFSTYGPVLDIVAMKTMKMRGQAHITFRDIQTATQAMRSLEGFEFLGRPLNVQYAKSKSDFVAKLDGTYKMPNSTAGASSTEVTDLQKSIFNAPAPGAAPAAATGVTTAKPAAGGDQTMADAQTADARGQKRTRDEEEDEDSDVAMEEDSDDD</sequence>
<dbReference type="EMBL" id="CP019475">
    <property type="protein sequence ID" value="UQC80615.1"/>
    <property type="molecule type" value="Genomic_DNA"/>
</dbReference>
<proteinExistence type="predicted"/>
<evidence type="ECO:0000259" key="4">
    <source>
        <dbReference type="PROSITE" id="PS50102"/>
    </source>
</evidence>
<accession>A0A9Q8WFE0</accession>
<gene>
    <name evidence="5" type="ORF">CLUP02_06098</name>
</gene>
<dbReference type="FunFam" id="3.30.70.330:FF:000039">
    <property type="entry name" value="U1 small nuclear ribonucleoprotein A"/>
    <property type="match status" value="1"/>
</dbReference>
<keyword evidence="1 2" id="KW-0694">RNA-binding</keyword>
<dbReference type="GO" id="GO:0030626">
    <property type="term" value="F:U12 snRNA binding"/>
    <property type="evidence" value="ECO:0007669"/>
    <property type="project" value="TreeGrafter"/>
</dbReference>
<evidence type="ECO:0000313" key="6">
    <source>
        <dbReference type="Proteomes" id="UP000830671"/>
    </source>
</evidence>
<dbReference type="RefSeq" id="XP_049142245.1">
    <property type="nucleotide sequence ID" value="XM_049285102.1"/>
</dbReference>
<feature type="domain" description="RRM" evidence="4">
    <location>
        <begin position="27"/>
        <end position="107"/>
    </location>
</feature>
<feature type="region of interest" description="Disordered" evidence="3">
    <location>
        <begin position="146"/>
        <end position="203"/>
    </location>
</feature>
<dbReference type="Proteomes" id="UP000830671">
    <property type="component" value="Chromosome 3"/>
</dbReference>
<dbReference type="InterPro" id="IPR012677">
    <property type="entry name" value="Nucleotide-bd_a/b_plait_sf"/>
</dbReference>
<dbReference type="AlphaFoldDB" id="A0A9Q8WFE0"/>
<dbReference type="PROSITE" id="PS50102">
    <property type="entry name" value="RRM"/>
    <property type="match status" value="1"/>
</dbReference>
<dbReference type="GO" id="GO:0097157">
    <property type="term" value="F:pre-mRNA intronic binding"/>
    <property type="evidence" value="ECO:0007669"/>
    <property type="project" value="TreeGrafter"/>
</dbReference>
<dbReference type="PANTHER" id="PTHR16105">
    <property type="entry name" value="RNA-BINDING REGION-CONTAINING PROTEIN 3"/>
    <property type="match status" value="1"/>
</dbReference>
<evidence type="ECO:0000256" key="3">
    <source>
        <dbReference type="SAM" id="MobiDB-lite"/>
    </source>
</evidence>
<dbReference type="KEGG" id="clup:CLUP02_06098"/>
<feature type="compositionally biased region" description="Low complexity" evidence="3">
    <location>
        <begin position="146"/>
        <end position="177"/>
    </location>
</feature>
<dbReference type="SMART" id="SM00360">
    <property type="entry name" value="RRM"/>
    <property type="match status" value="1"/>
</dbReference>
<feature type="compositionally biased region" description="Acidic residues" evidence="3">
    <location>
        <begin position="186"/>
        <end position="203"/>
    </location>
</feature>
<dbReference type="GeneID" id="73340112"/>
<organism evidence="5 6">
    <name type="scientific">Colletotrichum lupini</name>
    <dbReference type="NCBI Taxonomy" id="145971"/>
    <lineage>
        <taxon>Eukaryota</taxon>
        <taxon>Fungi</taxon>
        <taxon>Dikarya</taxon>
        <taxon>Ascomycota</taxon>
        <taxon>Pezizomycotina</taxon>
        <taxon>Sordariomycetes</taxon>
        <taxon>Hypocreomycetidae</taxon>
        <taxon>Glomerellales</taxon>
        <taxon>Glomerellaceae</taxon>
        <taxon>Colletotrichum</taxon>
        <taxon>Colletotrichum acutatum species complex</taxon>
    </lineage>
</organism>
<dbReference type="InterPro" id="IPR045164">
    <property type="entry name" value="RBM41/RNPC3"/>
</dbReference>
<dbReference type="Gene3D" id="3.30.70.330">
    <property type="match status" value="1"/>
</dbReference>
<dbReference type="PANTHER" id="PTHR16105:SF0">
    <property type="entry name" value="RNA-BINDING REGION-CONTAINING PROTEIN 3"/>
    <property type="match status" value="1"/>
</dbReference>
<dbReference type="Pfam" id="PF00076">
    <property type="entry name" value="RRM_1"/>
    <property type="match status" value="1"/>
</dbReference>
<reference evidence="5" key="1">
    <citation type="journal article" date="2021" name="Mol. Plant Microbe Interact.">
        <title>Complete Genome Sequence of the Plant-Pathogenic Fungus Colletotrichum lupini.</title>
        <authorList>
            <person name="Baroncelli R."/>
            <person name="Pensec F."/>
            <person name="Da Lio D."/>
            <person name="Boufleur T."/>
            <person name="Vicente I."/>
            <person name="Sarrocco S."/>
            <person name="Picot A."/>
            <person name="Baraldi E."/>
            <person name="Sukno S."/>
            <person name="Thon M."/>
            <person name="Le Floch G."/>
        </authorList>
    </citation>
    <scope>NUCLEOTIDE SEQUENCE</scope>
    <source>
        <strain evidence="5">IMI 504893</strain>
    </source>
</reference>
<dbReference type="CDD" id="cd12246">
    <property type="entry name" value="RRM1_U1A_like"/>
    <property type="match status" value="1"/>
</dbReference>
<protein>
    <submittedName>
        <fullName evidence="5">RNA recognition domain-containing protein</fullName>
    </submittedName>
</protein>
<dbReference type="InterPro" id="IPR035979">
    <property type="entry name" value="RBD_domain_sf"/>
</dbReference>
<evidence type="ECO:0000256" key="1">
    <source>
        <dbReference type="ARBA" id="ARBA00022884"/>
    </source>
</evidence>
<evidence type="ECO:0000256" key="2">
    <source>
        <dbReference type="PROSITE-ProRule" id="PRU00176"/>
    </source>
</evidence>
<dbReference type="GO" id="GO:0000398">
    <property type="term" value="P:mRNA splicing, via spliceosome"/>
    <property type="evidence" value="ECO:0007669"/>
    <property type="project" value="TreeGrafter"/>
</dbReference>